<keyword evidence="4 8" id="KW-0812">Transmembrane</keyword>
<evidence type="ECO:0000256" key="1">
    <source>
        <dbReference type="ARBA" id="ARBA00004141"/>
    </source>
</evidence>
<evidence type="ECO:0000256" key="11">
    <source>
        <dbReference type="SAM" id="SignalP"/>
    </source>
</evidence>
<dbReference type="PROSITE" id="PS50920">
    <property type="entry name" value="SOLCAR"/>
    <property type="match status" value="1"/>
</dbReference>
<dbReference type="InterPro" id="IPR023395">
    <property type="entry name" value="MCP_dom_sf"/>
</dbReference>
<keyword evidence="3 9" id="KW-0813">Transport</keyword>
<dbReference type="EMBL" id="JANAWD010000437">
    <property type="protein sequence ID" value="KAJ3479469.1"/>
    <property type="molecule type" value="Genomic_DNA"/>
</dbReference>
<dbReference type="Proteomes" id="UP001212997">
    <property type="component" value="Unassembled WGS sequence"/>
</dbReference>
<evidence type="ECO:0000313" key="12">
    <source>
        <dbReference type="EMBL" id="KAJ3479469.1"/>
    </source>
</evidence>
<sequence>MSSFLVVLALAGSLAVSLIITVPCSGALVRLRANYNPRGLQLDDEGNVEPHTGPVVTTFIGMLKRVKRIEGWPGLYKGLMPTLLEALAITFFVVTALAANPKFPMKTAPSSVGIFGTLAYLVFAILLSLPAAVITYRAITTPYRLPYFRPMYSLRILLTPTERRRPWILYLTPGLFLSQFLHSAYNLILLRGLKRLLIPKFSSSDDGFEYSPLKLGIYFMIVILNTAILCPLEVISTKLAIQRNHAAAEYNSVEQEVEEDGVTPEEYVEYSGAEEDVIGLRHEKDPYLGLVDCAKRVAQEEGWKALYRVWWLTLLAGIGSAFA</sequence>
<evidence type="ECO:0000256" key="10">
    <source>
        <dbReference type="SAM" id="Phobius"/>
    </source>
</evidence>
<dbReference type="GO" id="GO:0006862">
    <property type="term" value="P:nucleotide transport"/>
    <property type="evidence" value="ECO:0007669"/>
    <property type="project" value="InterPro"/>
</dbReference>
<evidence type="ECO:0000256" key="9">
    <source>
        <dbReference type="RuleBase" id="RU000488"/>
    </source>
</evidence>
<feature type="signal peptide" evidence="11">
    <location>
        <begin position="1"/>
        <end position="15"/>
    </location>
</feature>
<accession>A0AAD5YDE3</accession>
<evidence type="ECO:0000256" key="2">
    <source>
        <dbReference type="ARBA" id="ARBA00006375"/>
    </source>
</evidence>
<reference evidence="12" key="1">
    <citation type="submission" date="2022-07" db="EMBL/GenBank/DDBJ databases">
        <title>Genome Sequence of Physisporinus lineatus.</title>
        <authorList>
            <person name="Buettner E."/>
        </authorList>
    </citation>
    <scope>NUCLEOTIDE SEQUENCE</scope>
    <source>
        <strain evidence="12">VT162</strain>
    </source>
</reference>
<dbReference type="Gene3D" id="1.50.40.10">
    <property type="entry name" value="Mitochondrial carrier domain"/>
    <property type="match status" value="2"/>
</dbReference>
<evidence type="ECO:0000256" key="8">
    <source>
        <dbReference type="PROSITE-ProRule" id="PRU00282"/>
    </source>
</evidence>
<protein>
    <recommendedName>
        <fullName evidence="14">Mitochondrial carrier</fullName>
    </recommendedName>
</protein>
<evidence type="ECO:0000256" key="3">
    <source>
        <dbReference type="ARBA" id="ARBA00022448"/>
    </source>
</evidence>
<comment type="subcellular location">
    <subcellularLocation>
        <location evidence="1">Membrane</location>
        <topology evidence="1">Multi-pass membrane protein</topology>
    </subcellularLocation>
</comment>
<name>A0AAD5YDE3_9APHY</name>
<feature type="transmembrane region" description="Helical" evidence="10">
    <location>
        <begin position="215"/>
        <end position="235"/>
    </location>
</feature>
<evidence type="ECO:0008006" key="14">
    <source>
        <dbReference type="Google" id="ProtNLM"/>
    </source>
</evidence>
<keyword evidence="7 8" id="KW-0472">Membrane</keyword>
<feature type="transmembrane region" description="Helical" evidence="10">
    <location>
        <begin position="118"/>
        <end position="139"/>
    </location>
</feature>
<dbReference type="Pfam" id="PF00153">
    <property type="entry name" value="Mito_carr"/>
    <property type="match status" value="1"/>
</dbReference>
<evidence type="ECO:0000256" key="5">
    <source>
        <dbReference type="ARBA" id="ARBA00022737"/>
    </source>
</evidence>
<evidence type="ECO:0000256" key="6">
    <source>
        <dbReference type="ARBA" id="ARBA00022989"/>
    </source>
</evidence>
<keyword evidence="6 10" id="KW-1133">Transmembrane helix</keyword>
<proteinExistence type="inferred from homology"/>
<organism evidence="12 13">
    <name type="scientific">Meripilus lineatus</name>
    <dbReference type="NCBI Taxonomy" id="2056292"/>
    <lineage>
        <taxon>Eukaryota</taxon>
        <taxon>Fungi</taxon>
        <taxon>Dikarya</taxon>
        <taxon>Basidiomycota</taxon>
        <taxon>Agaricomycotina</taxon>
        <taxon>Agaricomycetes</taxon>
        <taxon>Polyporales</taxon>
        <taxon>Meripilaceae</taxon>
        <taxon>Meripilus</taxon>
    </lineage>
</organism>
<feature type="transmembrane region" description="Helical" evidence="10">
    <location>
        <begin position="78"/>
        <end position="98"/>
    </location>
</feature>
<keyword evidence="5" id="KW-0677">Repeat</keyword>
<dbReference type="InterPro" id="IPR018108">
    <property type="entry name" value="MCP_transmembrane"/>
</dbReference>
<comment type="caution">
    <text evidence="12">The sequence shown here is derived from an EMBL/GenBank/DDBJ whole genome shotgun (WGS) entry which is preliminary data.</text>
</comment>
<feature type="repeat" description="Solcar" evidence="8">
    <location>
        <begin position="1"/>
        <end position="103"/>
    </location>
</feature>
<keyword evidence="13" id="KW-1185">Reference proteome</keyword>
<comment type="similarity">
    <text evidence="2 9">Belongs to the mitochondrial carrier (TC 2.A.29) family.</text>
</comment>
<dbReference type="InterPro" id="IPR044712">
    <property type="entry name" value="SLC25A32-like"/>
</dbReference>
<dbReference type="SUPFAM" id="SSF103506">
    <property type="entry name" value="Mitochondrial carrier"/>
    <property type="match status" value="2"/>
</dbReference>
<dbReference type="AlphaFoldDB" id="A0AAD5YDE3"/>
<evidence type="ECO:0000313" key="13">
    <source>
        <dbReference type="Proteomes" id="UP001212997"/>
    </source>
</evidence>
<dbReference type="GO" id="GO:0016020">
    <property type="term" value="C:membrane"/>
    <property type="evidence" value="ECO:0007669"/>
    <property type="project" value="UniProtKB-SubCell"/>
</dbReference>
<dbReference type="GO" id="GO:0055085">
    <property type="term" value="P:transmembrane transport"/>
    <property type="evidence" value="ECO:0007669"/>
    <property type="project" value="InterPro"/>
</dbReference>
<feature type="chain" id="PRO_5041959390" description="Mitochondrial carrier" evidence="11">
    <location>
        <begin position="16"/>
        <end position="323"/>
    </location>
</feature>
<evidence type="ECO:0000256" key="4">
    <source>
        <dbReference type="ARBA" id="ARBA00022692"/>
    </source>
</evidence>
<gene>
    <name evidence="12" type="ORF">NLI96_g9042</name>
</gene>
<feature type="transmembrane region" description="Helical" evidence="10">
    <location>
        <begin position="167"/>
        <end position="188"/>
    </location>
</feature>
<dbReference type="PANTHER" id="PTHR45683">
    <property type="entry name" value="MITOCHONDRIAL NICOTINAMIDE ADENINE DINUCLEOTIDE TRANSPORTER 1-RELATED-RELATED"/>
    <property type="match status" value="1"/>
</dbReference>
<keyword evidence="11" id="KW-0732">Signal</keyword>
<evidence type="ECO:0000256" key="7">
    <source>
        <dbReference type="ARBA" id="ARBA00023136"/>
    </source>
</evidence>